<evidence type="ECO:0000313" key="2">
    <source>
        <dbReference type="Proteomes" id="UP001056120"/>
    </source>
</evidence>
<accession>A0ACB8XWW5</accession>
<reference evidence="2" key="1">
    <citation type="journal article" date="2022" name="Mol. Ecol. Resour.">
        <title>The genomes of chicory, endive, great burdock and yacon provide insights into Asteraceae palaeo-polyploidization history and plant inulin production.</title>
        <authorList>
            <person name="Fan W."/>
            <person name="Wang S."/>
            <person name="Wang H."/>
            <person name="Wang A."/>
            <person name="Jiang F."/>
            <person name="Liu H."/>
            <person name="Zhao H."/>
            <person name="Xu D."/>
            <person name="Zhang Y."/>
        </authorList>
    </citation>
    <scope>NUCLEOTIDE SEQUENCE [LARGE SCALE GENOMIC DNA]</scope>
    <source>
        <strain evidence="2">cv. Yunnan</strain>
    </source>
</reference>
<comment type="caution">
    <text evidence="1">The sequence shown here is derived from an EMBL/GenBank/DDBJ whole genome shotgun (WGS) entry which is preliminary data.</text>
</comment>
<evidence type="ECO:0000313" key="1">
    <source>
        <dbReference type="EMBL" id="KAI3675761.1"/>
    </source>
</evidence>
<reference evidence="1 2" key="2">
    <citation type="journal article" date="2022" name="Mol. Ecol. Resour.">
        <title>The genomes of chicory, endive, great burdock and yacon provide insights into Asteraceae paleo-polyploidization history and plant inulin production.</title>
        <authorList>
            <person name="Fan W."/>
            <person name="Wang S."/>
            <person name="Wang H."/>
            <person name="Wang A."/>
            <person name="Jiang F."/>
            <person name="Liu H."/>
            <person name="Zhao H."/>
            <person name="Xu D."/>
            <person name="Zhang Y."/>
        </authorList>
    </citation>
    <scope>NUCLEOTIDE SEQUENCE [LARGE SCALE GENOMIC DNA]</scope>
    <source>
        <strain evidence="2">cv. Yunnan</strain>
        <tissue evidence="1">Leaves</tissue>
    </source>
</reference>
<dbReference type="EMBL" id="CM042046">
    <property type="protein sequence ID" value="KAI3675761.1"/>
    <property type="molecule type" value="Genomic_DNA"/>
</dbReference>
<proteinExistence type="predicted"/>
<keyword evidence="2" id="KW-1185">Reference proteome</keyword>
<sequence length="419" mass="48053">MKTTIFMIKDEVESFPFAFKVAIHSIPGVLKFLQKDSLHKNGDHIAGYHKAIPEFDGIKSVIQFQNPNFRKSSFDSMYYHYYCSHLFFKFVVSVDVQLLNTFEIMHQGDPIEALVRFLKARDGNVPKAYKMLVDCLDWRIQNKIDDILSKPIVPADFYRGVRDSQLIGMSGYTKEGRPVFAVGVGLSTYDKASIHYYVQSHIQINEYRDRIIAPAAMKKFERHISTCIKVLDMTGLKLSQLSQLKLLTVISSIDDLNYPEKTDSYYIVNAPYIFSACWKVVKPLLQERTRKKVQVLSGCGREELLKIMDYDSLPHFCKSEGSGSGSSKHSRTRTSDDNCFSLDHGFHQELYNYINHQAEAMESRAMVSQKSFHVAFPEPDPDDEMIAQTIESEFQKLSGQNEVADKLDDLTVNEDKERK</sequence>
<protein>
    <submittedName>
        <fullName evidence="1">Uncharacterized protein</fullName>
    </submittedName>
</protein>
<dbReference type="Proteomes" id="UP001056120">
    <property type="component" value="Linkage Group LG29"/>
</dbReference>
<organism evidence="1 2">
    <name type="scientific">Smallanthus sonchifolius</name>
    <dbReference type="NCBI Taxonomy" id="185202"/>
    <lineage>
        <taxon>Eukaryota</taxon>
        <taxon>Viridiplantae</taxon>
        <taxon>Streptophyta</taxon>
        <taxon>Embryophyta</taxon>
        <taxon>Tracheophyta</taxon>
        <taxon>Spermatophyta</taxon>
        <taxon>Magnoliopsida</taxon>
        <taxon>eudicotyledons</taxon>
        <taxon>Gunneridae</taxon>
        <taxon>Pentapetalae</taxon>
        <taxon>asterids</taxon>
        <taxon>campanulids</taxon>
        <taxon>Asterales</taxon>
        <taxon>Asteraceae</taxon>
        <taxon>Asteroideae</taxon>
        <taxon>Heliantheae alliance</taxon>
        <taxon>Millerieae</taxon>
        <taxon>Smallanthus</taxon>
    </lineage>
</organism>
<gene>
    <name evidence="1" type="ORF">L1987_85354</name>
</gene>
<name>A0ACB8XWW5_9ASTR</name>